<dbReference type="InterPro" id="IPR051697">
    <property type="entry name" value="Patched_domain-protein"/>
</dbReference>
<feature type="transmembrane region" description="Helical" evidence="9">
    <location>
        <begin position="875"/>
        <end position="896"/>
    </location>
</feature>
<organism evidence="11 12">
    <name type="scientific">Panagrellus redivivus</name>
    <name type="common">Microworm</name>
    <dbReference type="NCBI Taxonomy" id="6233"/>
    <lineage>
        <taxon>Eukaryota</taxon>
        <taxon>Metazoa</taxon>
        <taxon>Ecdysozoa</taxon>
        <taxon>Nematoda</taxon>
        <taxon>Chromadorea</taxon>
        <taxon>Rhabditida</taxon>
        <taxon>Tylenchina</taxon>
        <taxon>Panagrolaimomorpha</taxon>
        <taxon>Panagrolaimoidea</taxon>
        <taxon>Panagrolaimidae</taxon>
        <taxon>Panagrellus</taxon>
    </lineage>
</organism>
<dbReference type="InterPro" id="IPR000731">
    <property type="entry name" value="SSD"/>
</dbReference>
<evidence type="ECO:0000256" key="5">
    <source>
        <dbReference type="ARBA" id="ARBA00022989"/>
    </source>
</evidence>
<sequence>MSETGFEDPFFVMWAGPCSARRVLNAGMTPVPTTETPADGEGSSRVGSVLSVYDTAREQFVPVVNADSLKDAAESVEDSESDDYEDAPPMKANRGSARSKSKLGWIRRYMSLKGVFHLLGRSVAICPQAYIIISLLISTLSFGMYYMVLKDQIRDGYTPTNAPSRHEIDVMREFWNSTGDPIMSIVLLSARDNGSMLRDDYFAEAVRVHNYLYHNFSYDYEGEAVKYENLCHPYCSMNYVLDMFYNGAEEQKKRLRNGTALDEDTQLQFPVSNVDGFKIHMDRTFFGIKVRNESTPVDKYEGRTFEKGELVDGMDQSQIVTNLDFVKVIMLIFRGDRTDQRKNEMLSRWELNVYEFSENFYNHNNSQVEMQVVGTEILDQEMLRDGQRMTPFFAAGFGFLILFVMATVLCSAWFYNELDIGKVFVSIMCTVCPLLAISTAFGFVSLLGLRINSFVLVSPFLICGIGVDDAFLMIHAWQRLAPDQLPLTTRLGLVFEEVGPSITITSLTNFISFGIGSFTPTPEIRLFCMTTTIAVGFDYIFQLILFGPCIALASRFEKKKTAIEDENAYNHGLRKTINDFAQGVLHVYCKIIGHRIFTGLLVIAVGTYWYFAVYGAMAIQTRLDSQKILPKDSPIQKPNKVLHETVWAEYHTVTVIVNKPVDITNATQYARFWSLVNEYESMPLNKGNDSTLLWLRDYEDYYKNGDLMTGFLSFLGYEEEEQEVTTSPTGIDFSKLEQFLESPIYKHWKASVKLDKHEGTNETYVSSFWFALAYHNTSEWDTRIKLMIEWREIADRFADMNVTVWEANSMFVDQMLSLKTVALQTGLLTLICMLVVCAIFIPNPCSLITASIAIASISLGVFGFLSWWHFDLDPVTMAAILMSIGLSVDFTAHISYHYQLTTKKVRRNGKIVKVAINGTHEKLVNTLENVGWPMIQAGASTIVCILPLLFLKSYAPEVFVKTIFLVVAWGVLHGLLVLPGFLAALPDCVTSANCYHFFLSKSSDKSCRYVGEASADNDVAALGSKKEQMQELVLYP</sequence>
<dbReference type="Proteomes" id="UP000492821">
    <property type="component" value="Unassembled WGS sequence"/>
</dbReference>
<name>A0A7E4ZUE0_PANRE</name>
<dbReference type="SUPFAM" id="SSF82866">
    <property type="entry name" value="Multidrug efflux transporter AcrB transmembrane domain"/>
    <property type="match status" value="2"/>
</dbReference>
<feature type="compositionally biased region" description="Acidic residues" evidence="8">
    <location>
        <begin position="74"/>
        <end position="86"/>
    </location>
</feature>
<evidence type="ECO:0000313" key="12">
    <source>
        <dbReference type="WBParaSite" id="Pan_g18086.t1"/>
    </source>
</evidence>
<evidence type="ECO:0000313" key="11">
    <source>
        <dbReference type="Proteomes" id="UP000492821"/>
    </source>
</evidence>
<dbReference type="GO" id="GO:0030659">
    <property type="term" value="C:cytoplasmic vesicle membrane"/>
    <property type="evidence" value="ECO:0007669"/>
    <property type="project" value="TreeGrafter"/>
</dbReference>
<accession>A0A7E4ZUE0</accession>
<feature type="transmembrane region" description="Helical" evidence="9">
    <location>
        <begin position="930"/>
        <end position="951"/>
    </location>
</feature>
<dbReference type="GO" id="GO:0006897">
    <property type="term" value="P:endocytosis"/>
    <property type="evidence" value="ECO:0007669"/>
    <property type="project" value="TreeGrafter"/>
</dbReference>
<evidence type="ECO:0000256" key="7">
    <source>
        <dbReference type="ARBA" id="ARBA00023180"/>
    </source>
</evidence>
<feature type="transmembrane region" description="Helical" evidence="9">
    <location>
        <begin position="963"/>
        <end position="985"/>
    </location>
</feature>
<comment type="subcellular location">
    <subcellularLocation>
        <location evidence="1">Cell membrane</location>
        <topology evidence="1">Multi-pass membrane protein</topology>
    </subcellularLocation>
</comment>
<evidence type="ECO:0000256" key="2">
    <source>
        <dbReference type="ARBA" id="ARBA00005585"/>
    </source>
</evidence>
<dbReference type="AlphaFoldDB" id="A0A7E4ZUE0"/>
<comment type="similarity">
    <text evidence="2">Belongs to the patched family.</text>
</comment>
<keyword evidence="5 9" id="KW-1133">Transmembrane helix</keyword>
<evidence type="ECO:0000256" key="9">
    <source>
        <dbReference type="SAM" id="Phobius"/>
    </source>
</evidence>
<dbReference type="PROSITE" id="PS50156">
    <property type="entry name" value="SSD"/>
    <property type="match status" value="1"/>
</dbReference>
<dbReference type="Pfam" id="PF02460">
    <property type="entry name" value="Patched"/>
    <property type="match status" value="1"/>
</dbReference>
<dbReference type="FunFam" id="1.20.1640.10:FF:000013">
    <property type="entry name" value="PaTched Related family"/>
    <property type="match status" value="1"/>
</dbReference>
<dbReference type="InterPro" id="IPR003392">
    <property type="entry name" value="PTHD_SSD"/>
</dbReference>
<keyword evidence="6 9" id="KW-0472">Membrane</keyword>
<evidence type="ECO:0000259" key="10">
    <source>
        <dbReference type="PROSITE" id="PS50156"/>
    </source>
</evidence>
<evidence type="ECO:0000256" key="8">
    <source>
        <dbReference type="SAM" id="MobiDB-lite"/>
    </source>
</evidence>
<evidence type="ECO:0000256" key="4">
    <source>
        <dbReference type="ARBA" id="ARBA00022692"/>
    </source>
</evidence>
<feature type="transmembrane region" description="Helical" evidence="9">
    <location>
        <begin position="847"/>
        <end position="868"/>
    </location>
</feature>
<feature type="region of interest" description="Disordered" evidence="8">
    <location>
        <begin position="71"/>
        <end position="96"/>
    </location>
</feature>
<reference evidence="11" key="1">
    <citation type="journal article" date="2013" name="Genetics">
        <title>The draft genome and transcriptome of Panagrellus redivivus are shaped by the harsh demands of a free-living lifestyle.</title>
        <authorList>
            <person name="Srinivasan J."/>
            <person name="Dillman A.R."/>
            <person name="Macchietto M.G."/>
            <person name="Heikkinen L."/>
            <person name="Lakso M."/>
            <person name="Fracchia K.M."/>
            <person name="Antoshechkin I."/>
            <person name="Mortazavi A."/>
            <person name="Wong G."/>
            <person name="Sternberg P.W."/>
        </authorList>
    </citation>
    <scope>NUCLEOTIDE SEQUENCE [LARGE SCALE GENOMIC DNA]</scope>
    <source>
        <strain evidence="11">MT8872</strain>
    </source>
</reference>
<feature type="transmembrane region" description="Helical" evidence="9">
    <location>
        <begin position="596"/>
        <end position="619"/>
    </location>
</feature>
<feature type="transmembrane region" description="Helical" evidence="9">
    <location>
        <begin position="526"/>
        <end position="553"/>
    </location>
</feature>
<dbReference type="PANTHER" id="PTHR10796:SF90">
    <property type="entry name" value="SSD DOMAIN-CONTAINING PROTEIN"/>
    <property type="match status" value="1"/>
</dbReference>
<reference evidence="12" key="2">
    <citation type="submission" date="2020-10" db="UniProtKB">
        <authorList>
            <consortium name="WormBaseParasite"/>
        </authorList>
    </citation>
    <scope>IDENTIFICATION</scope>
</reference>
<dbReference type="GO" id="GO:0018996">
    <property type="term" value="P:molting cycle, collagen and cuticulin-based cuticle"/>
    <property type="evidence" value="ECO:0007669"/>
    <property type="project" value="TreeGrafter"/>
</dbReference>
<proteinExistence type="inferred from homology"/>
<evidence type="ECO:0000256" key="6">
    <source>
        <dbReference type="ARBA" id="ARBA00023136"/>
    </source>
</evidence>
<feature type="transmembrane region" description="Helical" evidence="9">
    <location>
        <begin position="420"/>
        <end position="447"/>
    </location>
</feature>
<keyword evidence="7" id="KW-0325">Glycoprotein</keyword>
<evidence type="ECO:0000256" key="3">
    <source>
        <dbReference type="ARBA" id="ARBA00022475"/>
    </source>
</evidence>
<feature type="domain" description="SSD" evidence="10">
    <location>
        <begin position="421"/>
        <end position="552"/>
    </location>
</feature>
<feature type="transmembrane region" description="Helical" evidence="9">
    <location>
        <begin position="821"/>
        <end position="841"/>
    </location>
</feature>
<keyword evidence="4 9" id="KW-0812">Transmembrane</keyword>
<feature type="transmembrane region" description="Helical" evidence="9">
    <location>
        <begin position="454"/>
        <end position="478"/>
    </location>
</feature>
<keyword evidence="3" id="KW-1003">Cell membrane</keyword>
<feature type="transmembrane region" description="Helical" evidence="9">
    <location>
        <begin position="392"/>
        <end position="414"/>
    </location>
</feature>
<dbReference type="PANTHER" id="PTHR10796">
    <property type="entry name" value="PATCHED-RELATED"/>
    <property type="match status" value="1"/>
</dbReference>
<dbReference type="Pfam" id="PF02355">
    <property type="entry name" value="SecD_SecF_C"/>
    <property type="match status" value="1"/>
</dbReference>
<feature type="transmembrane region" description="Helical" evidence="9">
    <location>
        <begin position="129"/>
        <end position="148"/>
    </location>
</feature>
<dbReference type="GO" id="GO:0005886">
    <property type="term" value="C:plasma membrane"/>
    <property type="evidence" value="ECO:0007669"/>
    <property type="project" value="UniProtKB-SubCell"/>
</dbReference>
<evidence type="ECO:0000256" key="1">
    <source>
        <dbReference type="ARBA" id="ARBA00004651"/>
    </source>
</evidence>
<keyword evidence="11" id="KW-1185">Reference proteome</keyword>
<protein>
    <submittedName>
        <fullName evidence="12">SSD domain-containing protein</fullName>
    </submittedName>
</protein>
<dbReference type="WBParaSite" id="Pan_g18086.t1">
    <property type="protein sequence ID" value="Pan_g18086.t1"/>
    <property type="gene ID" value="Pan_g18086"/>
</dbReference>
<dbReference type="InterPro" id="IPR048634">
    <property type="entry name" value="SecD_SecF_C"/>
</dbReference>
<dbReference type="Gene3D" id="1.20.1640.10">
    <property type="entry name" value="Multidrug efflux transporter AcrB transmembrane domain"/>
    <property type="match status" value="2"/>
</dbReference>